<gene>
    <name evidence="2" type="ordered locus">Dgeo_2289</name>
</gene>
<reference evidence="2" key="1">
    <citation type="submission" date="2006-04" db="EMBL/GenBank/DDBJ databases">
        <title>Complete sequence of chromosome of Deinococcus geothermalis DSM 11300.</title>
        <authorList>
            <consortium name="US DOE Joint Genome Institute"/>
            <person name="Copeland A."/>
            <person name="Lucas S."/>
            <person name="Lapidus A."/>
            <person name="Barry K."/>
            <person name="Detter J.C."/>
            <person name="Glavina del Rio T."/>
            <person name="Hammon N."/>
            <person name="Israni S."/>
            <person name="Dalin E."/>
            <person name="Tice H."/>
            <person name="Pitluck S."/>
            <person name="Brettin T."/>
            <person name="Bruce D."/>
            <person name="Han C."/>
            <person name="Tapia R."/>
            <person name="Saunders E."/>
            <person name="Gilna P."/>
            <person name="Schmutz J."/>
            <person name="Larimer F."/>
            <person name="Land M."/>
            <person name="Hauser L."/>
            <person name="Kyrpides N."/>
            <person name="Kim E."/>
            <person name="Daly M.J."/>
            <person name="Fredrickson J.K."/>
            <person name="Makarova K.S."/>
            <person name="Gaidamakova E.K."/>
            <person name="Zhai M."/>
            <person name="Richardson P."/>
        </authorList>
    </citation>
    <scope>NUCLEOTIDE SEQUENCE</scope>
    <source>
        <strain evidence="2">DSM 11300</strain>
    </source>
</reference>
<dbReference type="EMBL" id="CP000359">
    <property type="protein sequence ID" value="ABF46583.1"/>
    <property type="molecule type" value="Genomic_DNA"/>
</dbReference>
<protein>
    <submittedName>
        <fullName evidence="2">Uncharacterized protein</fullName>
    </submittedName>
</protein>
<proteinExistence type="predicted"/>
<dbReference type="HOGENOM" id="CLU_1560431_0_0_0"/>
<dbReference type="AlphaFoldDB" id="Q1IW01"/>
<accession>Q1IW01</accession>
<dbReference type="KEGG" id="dge:Dgeo_2289"/>
<keyword evidence="3" id="KW-1185">Reference proteome</keyword>
<evidence type="ECO:0000313" key="2">
    <source>
        <dbReference type="EMBL" id="ABF46583.1"/>
    </source>
</evidence>
<feature type="region of interest" description="Disordered" evidence="1">
    <location>
        <begin position="1"/>
        <end position="171"/>
    </location>
</feature>
<name>Q1IW01_DEIGD</name>
<sequence>MKHPMNSMTPSTRKAPVLSGHPKSGPGRRGGEVLSSHSHSSGLQDRPVQRRSESPSRDGLLPLNKPSRESRLLGRACRQAHVMSDDSKKPYDPANTAPAEGQSHPIPPQDQGNAPNFDPANASPAEGQSHPIPPQDRGQNPGVDPAAKDQPAEGSRDDGLPGASTPTASRE</sequence>
<feature type="compositionally biased region" description="Basic and acidic residues" evidence="1">
    <location>
        <begin position="146"/>
        <end position="159"/>
    </location>
</feature>
<dbReference type="Proteomes" id="UP000002431">
    <property type="component" value="Chromosome"/>
</dbReference>
<organism evidence="2 3">
    <name type="scientific">Deinococcus geothermalis (strain DSM 11300 / CIP 105573 / AG-3a)</name>
    <dbReference type="NCBI Taxonomy" id="319795"/>
    <lineage>
        <taxon>Bacteria</taxon>
        <taxon>Thermotogati</taxon>
        <taxon>Deinococcota</taxon>
        <taxon>Deinococci</taxon>
        <taxon>Deinococcales</taxon>
        <taxon>Deinococcaceae</taxon>
        <taxon>Deinococcus</taxon>
    </lineage>
</organism>
<dbReference type="STRING" id="319795.Dgeo_2289"/>
<evidence type="ECO:0000313" key="3">
    <source>
        <dbReference type="Proteomes" id="UP000002431"/>
    </source>
</evidence>
<evidence type="ECO:0000256" key="1">
    <source>
        <dbReference type="SAM" id="MobiDB-lite"/>
    </source>
</evidence>
<feature type="compositionally biased region" description="Polar residues" evidence="1">
    <location>
        <begin position="1"/>
        <end position="12"/>
    </location>
</feature>
<feature type="compositionally biased region" description="Basic and acidic residues" evidence="1">
    <location>
        <begin position="47"/>
        <end position="56"/>
    </location>
</feature>